<sequence length="242" mass="26730">MLRNLRNAFLTGVILLLPLGVTYIVVNFIIVKIGVPASGIFFWYVGDNIRSVTLLNTVLNILSLFVLIIFIIGLGFFSRYVLGRLLISMVEKILDRLPFVNSVYRTVKQIVDTFSQQQRAVFHEVVLVEYPRENSWVLGFRTSETKGEVQAKTGQHLSNIFVPTTPNPTSGFLLMIPTADIIPLKMTVAEGMKVIISGGAVSPEYSPQTEEEKLAINADSPHPIEDSDGDAEESPSSKDASS</sequence>
<evidence type="ECO:0000313" key="4">
    <source>
        <dbReference type="Proteomes" id="UP000525652"/>
    </source>
</evidence>
<name>A0A7X1AXY2_9BACT</name>
<keyword evidence="2" id="KW-0812">Transmembrane</keyword>
<evidence type="ECO:0000313" key="3">
    <source>
        <dbReference type="EMBL" id="MBC2600870.1"/>
    </source>
</evidence>
<comment type="caution">
    <text evidence="3">The sequence shown here is derived from an EMBL/GenBank/DDBJ whole genome shotgun (WGS) entry which is preliminary data.</text>
</comment>
<dbReference type="AlphaFoldDB" id="A0A7X1AXY2"/>
<keyword evidence="2" id="KW-1133">Transmembrane helix</keyword>
<feature type="transmembrane region" description="Helical" evidence="2">
    <location>
        <begin position="57"/>
        <end position="82"/>
    </location>
</feature>
<reference evidence="3 4" key="1">
    <citation type="submission" date="2020-07" db="EMBL/GenBank/DDBJ databases">
        <authorList>
            <person name="Feng X."/>
        </authorList>
    </citation>
    <scope>NUCLEOTIDE SEQUENCE [LARGE SCALE GENOMIC DNA]</scope>
    <source>
        <strain evidence="3 4">JCM14086</strain>
    </source>
</reference>
<dbReference type="EMBL" id="JACHVA010000040">
    <property type="protein sequence ID" value="MBC2600870.1"/>
    <property type="molecule type" value="Genomic_DNA"/>
</dbReference>
<feature type="region of interest" description="Disordered" evidence="1">
    <location>
        <begin position="202"/>
        <end position="242"/>
    </location>
</feature>
<proteinExistence type="predicted"/>
<evidence type="ECO:0000256" key="2">
    <source>
        <dbReference type="SAM" id="Phobius"/>
    </source>
</evidence>
<dbReference type="RefSeq" id="WP_185691605.1">
    <property type="nucleotide sequence ID" value="NZ_JACHVA010000040.1"/>
</dbReference>
<dbReference type="PANTHER" id="PTHR31876:SF26">
    <property type="entry name" value="PROTEIN LIKE COV 2"/>
    <property type="match status" value="1"/>
</dbReference>
<organism evidence="3 4">
    <name type="scientific">Puniceicoccus vermicola</name>
    <dbReference type="NCBI Taxonomy" id="388746"/>
    <lineage>
        <taxon>Bacteria</taxon>
        <taxon>Pseudomonadati</taxon>
        <taxon>Verrucomicrobiota</taxon>
        <taxon>Opitutia</taxon>
        <taxon>Puniceicoccales</taxon>
        <taxon>Puniceicoccaceae</taxon>
        <taxon>Puniceicoccus</taxon>
    </lineage>
</organism>
<feature type="transmembrane region" description="Helical" evidence="2">
    <location>
        <begin position="12"/>
        <end position="45"/>
    </location>
</feature>
<accession>A0A7X1AXY2</accession>
<gene>
    <name evidence="3" type="ORF">H5P30_03655</name>
</gene>
<dbReference type="Proteomes" id="UP000525652">
    <property type="component" value="Unassembled WGS sequence"/>
</dbReference>
<dbReference type="PANTHER" id="PTHR31876">
    <property type="entry name" value="COV-LIKE PROTEIN 1"/>
    <property type="match status" value="1"/>
</dbReference>
<dbReference type="InterPro" id="IPR007462">
    <property type="entry name" value="COV1-like"/>
</dbReference>
<dbReference type="Pfam" id="PF04367">
    <property type="entry name" value="DUF502"/>
    <property type="match status" value="1"/>
</dbReference>
<keyword evidence="4" id="KW-1185">Reference proteome</keyword>
<keyword evidence="2" id="KW-0472">Membrane</keyword>
<evidence type="ECO:0000256" key="1">
    <source>
        <dbReference type="SAM" id="MobiDB-lite"/>
    </source>
</evidence>
<protein>
    <submittedName>
        <fullName evidence="3">DUF502 domain-containing protein</fullName>
    </submittedName>
</protein>